<dbReference type="AlphaFoldDB" id="M0NK91"/>
<organism evidence="1 2">
    <name type="scientific">Halorubrum distributum JCM 13561</name>
    <dbReference type="NCBI Taxonomy" id="1227483"/>
    <lineage>
        <taxon>Archaea</taxon>
        <taxon>Methanobacteriati</taxon>
        <taxon>Methanobacteriota</taxon>
        <taxon>Stenosarchaea group</taxon>
        <taxon>Halobacteria</taxon>
        <taxon>Halobacteriales</taxon>
        <taxon>Haloferacaceae</taxon>
        <taxon>Halorubrum</taxon>
        <taxon>Halorubrum distributum group</taxon>
    </lineage>
</organism>
<evidence type="ECO:0000313" key="1">
    <source>
        <dbReference type="EMBL" id="EMA57509.1"/>
    </source>
</evidence>
<proteinExistence type="predicted"/>
<dbReference type="GO" id="GO:0016874">
    <property type="term" value="F:ligase activity"/>
    <property type="evidence" value="ECO:0007669"/>
    <property type="project" value="UniProtKB-KW"/>
</dbReference>
<sequence>MTAQSAADQFLDYAAGALPMFLVGAEYEWKTGPKPIEVGSSSLTGLVSEATRGIRHRKVLDQIDTQIVVSGDSR</sequence>
<evidence type="ECO:0000313" key="2">
    <source>
        <dbReference type="Proteomes" id="UP000011581"/>
    </source>
</evidence>
<dbReference type="Proteomes" id="UP000011581">
    <property type="component" value="Unassembled WGS sequence"/>
</dbReference>
<keyword evidence="1" id="KW-0436">Ligase</keyword>
<protein>
    <submittedName>
        <fullName evidence="1">Mur ligase family CapB protein</fullName>
    </submittedName>
</protein>
<reference evidence="1 2" key="1">
    <citation type="journal article" date="2014" name="PLoS Genet.">
        <title>Phylogenetically driven sequencing of extremely halophilic archaea reveals strategies for static and dynamic osmo-response.</title>
        <authorList>
            <person name="Becker E.A."/>
            <person name="Seitzer P.M."/>
            <person name="Tritt A."/>
            <person name="Larsen D."/>
            <person name="Krusor M."/>
            <person name="Yao A.I."/>
            <person name="Wu D."/>
            <person name="Madern D."/>
            <person name="Eisen J.A."/>
            <person name="Darling A.E."/>
            <person name="Facciotti M.T."/>
        </authorList>
    </citation>
    <scope>NUCLEOTIDE SEQUENCE [LARGE SCALE GENOMIC DNA]</scope>
    <source>
        <strain evidence="1 2">JCM 13561</strain>
    </source>
</reference>
<comment type="caution">
    <text evidence="1">The sequence shown here is derived from an EMBL/GenBank/DDBJ whole genome shotgun (WGS) entry which is preliminary data.</text>
</comment>
<gene>
    <name evidence="1" type="ORF">C470_14623</name>
</gene>
<accession>M0NK91</accession>
<name>M0NK91_9EURY</name>
<dbReference type="EMBL" id="AOJF01000057">
    <property type="protein sequence ID" value="EMA57509.1"/>
    <property type="molecule type" value="Genomic_DNA"/>
</dbReference>